<comment type="similarity">
    <text evidence="2">Belongs to the major facilitator superfamily. Sugar transporter (TC 2.A.1.1) family.</text>
</comment>
<keyword evidence="4 8" id="KW-0812">Transmembrane</keyword>
<dbReference type="FunFam" id="1.20.1250.20:FF:000100">
    <property type="entry name" value="MFS sugar transporter, putative"/>
    <property type="match status" value="1"/>
</dbReference>
<dbReference type="InterPro" id="IPR005828">
    <property type="entry name" value="MFS_sugar_transport-like"/>
</dbReference>
<gene>
    <name evidence="10" type="ORF">LTR25_010043</name>
</gene>
<dbReference type="InterPro" id="IPR020846">
    <property type="entry name" value="MFS_dom"/>
</dbReference>
<dbReference type="GO" id="GO:0015798">
    <property type="term" value="P:myo-inositol transport"/>
    <property type="evidence" value="ECO:0007669"/>
    <property type="project" value="UniProtKB-ARBA"/>
</dbReference>
<feature type="transmembrane region" description="Helical" evidence="8">
    <location>
        <begin position="438"/>
        <end position="460"/>
    </location>
</feature>
<evidence type="ECO:0000256" key="8">
    <source>
        <dbReference type="SAM" id="Phobius"/>
    </source>
</evidence>
<dbReference type="GO" id="GO:0016020">
    <property type="term" value="C:membrane"/>
    <property type="evidence" value="ECO:0007669"/>
    <property type="project" value="UniProtKB-SubCell"/>
</dbReference>
<keyword evidence="3" id="KW-0813">Transport</keyword>
<keyword evidence="5 8" id="KW-1133">Transmembrane helix</keyword>
<dbReference type="InterPro" id="IPR050814">
    <property type="entry name" value="Myo-inositol_Transporter"/>
</dbReference>
<feature type="transmembrane region" description="Helical" evidence="8">
    <location>
        <begin position="506"/>
        <end position="526"/>
    </location>
</feature>
<dbReference type="PRINTS" id="PR00171">
    <property type="entry name" value="SUGRTRNSPORT"/>
</dbReference>
<comment type="subcellular location">
    <subcellularLocation>
        <location evidence="1">Membrane</location>
        <topology evidence="1">Multi-pass membrane protein</topology>
    </subcellularLocation>
</comment>
<dbReference type="InterPro" id="IPR003663">
    <property type="entry name" value="Sugar/inositol_transpt"/>
</dbReference>
<dbReference type="PANTHER" id="PTHR48020">
    <property type="entry name" value="PROTON MYO-INOSITOL COTRANSPORTER"/>
    <property type="match status" value="1"/>
</dbReference>
<dbReference type="GO" id="GO:0022857">
    <property type="term" value="F:transmembrane transporter activity"/>
    <property type="evidence" value="ECO:0007669"/>
    <property type="project" value="InterPro"/>
</dbReference>
<dbReference type="Gene3D" id="1.20.1250.20">
    <property type="entry name" value="MFS general substrate transporter like domains"/>
    <property type="match status" value="1"/>
</dbReference>
<dbReference type="InterPro" id="IPR036259">
    <property type="entry name" value="MFS_trans_sf"/>
</dbReference>
<dbReference type="GO" id="GO:0015791">
    <property type="term" value="P:polyol transmembrane transport"/>
    <property type="evidence" value="ECO:0007669"/>
    <property type="project" value="UniProtKB-ARBA"/>
</dbReference>
<feature type="transmembrane region" description="Helical" evidence="8">
    <location>
        <begin position="409"/>
        <end position="431"/>
    </location>
</feature>
<feature type="transmembrane region" description="Helical" evidence="8">
    <location>
        <begin position="160"/>
        <end position="181"/>
    </location>
</feature>
<dbReference type="PROSITE" id="PS50850">
    <property type="entry name" value="MFS"/>
    <property type="match status" value="1"/>
</dbReference>
<evidence type="ECO:0000256" key="2">
    <source>
        <dbReference type="ARBA" id="ARBA00010992"/>
    </source>
</evidence>
<dbReference type="PROSITE" id="PS00217">
    <property type="entry name" value="SUGAR_TRANSPORT_2"/>
    <property type="match status" value="1"/>
</dbReference>
<dbReference type="SUPFAM" id="SSF103473">
    <property type="entry name" value="MFS general substrate transporter"/>
    <property type="match status" value="1"/>
</dbReference>
<protein>
    <recommendedName>
        <fullName evidence="9">Major facilitator superfamily (MFS) profile domain-containing protein</fullName>
    </recommendedName>
</protein>
<evidence type="ECO:0000259" key="9">
    <source>
        <dbReference type="PROSITE" id="PS50850"/>
    </source>
</evidence>
<evidence type="ECO:0000256" key="6">
    <source>
        <dbReference type="ARBA" id="ARBA00023136"/>
    </source>
</evidence>
<dbReference type="EMBL" id="JAXLQG010000024">
    <property type="protein sequence ID" value="KAK5528859.1"/>
    <property type="molecule type" value="Genomic_DNA"/>
</dbReference>
<keyword evidence="11" id="KW-1185">Reference proteome</keyword>
<feature type="region of interest" description="Disordered" evidence="7">
    <location>
        <begin position="620"/>
        <end position="644"/>
    </location>
</feature>
<accession>A0AAV9PXB8</accession>
<feature type="transmembrane region" description="Helical" evidence="8">
    <location>
        <begin position="372"/>
        <end position="394"/>
    </location>
</feature>
<feature type="region of interest" description="Disordered" evidence="7">
    <location>
        <begin position="1"/>
        <end position="32"/>
    </location>
</feature>
<feature type="domain" description="Major facilitator superfamily (MFS) profile" evidence="9">
    <location>
        <begin position="116"/>
        <end position="561"/>
    </location>
</feature>
<dbReference type="InterPro" id="IPR005829">
    <property type="entry name" value="Sugar_transporter_CS"/>
</dbReference>
<proteinExistence type="inferred from homology"/>
<dbReference type="AlphaFoldDB" id="A0AAV9PXB8"/>
<dbReference type="Proteomes" id="UP001345827">
    <property type="component" value="Unassembled WGS sequence"/>
</dbReference>
<evidence type="ECO:0000256" key="1">
    <source>
        <dbReference type="ARBA" id="ARBA00004141"/>
    </source>
</evidence>
<dbReference type="Pfam" id="PF00083">
    <property type="entry name" value="Sugar_tr"/>
    <property type="match status" value="1"/>
</dbReference>
<sequence>MSDIKDIQYENAGSTEGGRRRSSVADLNRDRNLDAKISNPLADIPREQLLLDSRKVEEFANRTGLSDQTELLKKGALVAQNPGDYENVPDLNDEEKDALRIEATKKWRHPKQLYMTVAVCSIGAAVQGWDQTGTNGANLSFPQVFGLDTPEGQPGYERDFWIIGLVNAAPYLGSAFLGCWLSDPLNFYLGRRGTIFASAMLLIATPLGGAFCQTWEQLLATRIVMGIGMGLKGATTPIFAAENSPAAIRGALVMTWQFWTAFGIFMGTAFNLAVYNAGSIGWRLQIGSAFIPAVPLAVLVYMCPESPRWCIKHNKHGQAYRSLLRLRNHPLLAARDLYYISTQIDIEQEIVGDSGYITRFIQLFTIPRLRRATLASFVVMIAQQMCGINIMAFYSSTIFAQSGASNMEALLGSFGFGGINFLFAIPAFFTIDTYGRRSLLLFTFPQMAWTLLAAGLAFYIPDTNQSARLGVIALFIYLYAAFYSPGEGPVPFTYSAEVFPLSHREVGMGWAVATCLFWAAVLSLTFPKILEAFTPTGAFGFFAGLNIVALVMIFLWVPETKQRSLEELDYIFAVPTRRFISYNMRTWLPWFVKRYIFWNKDAELKPLYHFDTGIVADGKDREKKQQDTHRSGSHSQHVEGGLKMGAPEKQINGLNVISRALRWKKPELPFIAAIKSPQSGFPIIDKPAGNKQVRETIKKMGDLAGYLPTLLTHDIRRGGAKDLAKLPKDVMKVYDSATSREPWGSTMSERVGFTMNKKTKLSIFTKLDYLLLSSTSDYHNVQSTR</sequence>
<feature type="transmembrane region" description="Helical" evidence="8">
    <location>
        <begin position="193"/>
        <end position="211"/>
    </location>
</feature>
<evidence type="ECO:0000256" key="5">
    <source>
        <dbReference type="ARBA" id="ARBA00022989"/>
    </source>
</evidence>
<feature type="compositionally biased region" description="Basic and acidic residues" evidence="7">
    <location>
        <begin position="620"/>
        <end position="630"/>
    </location>
</feature>
<evidence type="ECO:0000313" key="11">
    <source>
        <dbReference type="Proteomes" id="UP001345827"/>
    </source>
</evidence>
<dbReference type="PANTHER" id="PTHR48020:SF4">
    <property type="entry name" value="SYMPORT, PUTATIVE (AFU_ORTHOLOGUE AFUA_3G11790)-RELATED"/>
    <property type="match status" value="1"/>
</dbReference>
<evidence type="ECO:0000256" key="3">
    <source>
        <dbReference type="ARBA" id="ARBA00022448"/>
    </source>
</evidence>
<name>A0AAV9PXB8_9PEZI</name>
<reference evidence="10 11" key="1">
    <citation type="submission" date="2023-06" db="EMBL/GenBank/DDBJ databases">
        <title>Black Yeasts Isolated from many extreme environments.</title>
        <authorList>
            <person name="Coleine C."/>
            <person name="Stajich J.E."/>
            <person name="Selbmann L."/>
        </authorList>
    </citation>
    <scope>NUCLEOTIDE SEQUENCE [LARGE SCALE GENOMIC DNA]</scope>
    <source>
        <strain evidence="10 11">CCFEE 5887</strain>
    </source>
</reference>
<keyword evidence="6 8" id="KW-0472">Membrane</keyword>
<feature type="transmembrane region" description="Helical" evidence="8">
    <location>
        <begin position="253"/>
        <end position="274"/>
    </location>
</feature>
<evidence type="ECO:0000313" key="10">
    <source>
        <dbReference type="EMBL" id="KAK5528859.1"/>
    </source>
</evidence>
<dbReference type="NCBIfam" id="TIGR00879">
    <property type="entry name" value="SP"/>
    <property type="match status" value="1"/>
</dbReference>
<feature type="transmembrane region" description="Helical" evidence="8">
    <location>
        <begin position="223"/>
        <end position="241"/>
    </location>
</feature>
<organism evidence="10 11">
    <name type="scientific">Vermiconidia calcicola</name>
    <dbReference type="NCBI Taxonomy" id="1690605"/>
    <lineage>
        <taxon>Eukaryota</taxon>
        <taxon>Fungi</taxon>
        <taxon>Dikarya</taxon>
        <taxon>Ascomycota</taxon>
        <taxon>Pezizomycotina</taxon>
        <taxon>Dothideomycetes</taxon>
        <taxon>Dothideomycetidae</taxon>
        <taxon>Mycosphaerellales</taxon>
        <taxon>Extremaceae</taxon>
        <taxon>Vermiconidia</taxon>
    </lineage>
</organism>
<evidence type="ECO:0000256" key="4">
    <source>
        <dbReference type="ARBA" id="ARBA00022692"/>
    </source>
</evidence>
<feature type="transmembrane region" description="Helical" evidence="8">
    <location>
        <begin position="538"/>
        <end position="557"/>
    </location>
</feature>
<evidence type="ECO:0000256" key="7">
    <source>
        <dbReference type="SAM" id="MobiDB-lite"/>
    </source>
</evidence>
<comment type="caution">
    <text evidence="10">The sequence shown here is derived from an EMBL/GenBank/DDBJ whole genome shotgun (WGS) entry which is preliminary data.</text>
</comment>